<dbReference type="PANTHER" id="PTHR30157">
    <property type="entry name" value="FERRIC REDUCTASE, NADPH-DEPENDENT"/>
    <property type="match status" value="1"/>
</dbReference>
<dbReference type="CDD" id="cd06193">
    <property type="entry name" value="siderophore_interacting"/>
    <property type="match status" value="1"/>
</dbReference>
<dbReference type="InterPro" id="IPR007037">
    <property type="entry name" value="SIP_rossman_dom"/>
</dbReference>
<protein>
    <submittedName>
        <fullName evidence="2">NADPH-dependent ferric siderophore reductase, contains FAD-binding and SIP domains</fullName>
    </submittedName>
</protein>
<dbReference type="PANTHER" id="PTHR30157:SF0">
    <property type="entry name" value="NADPH-DEPENDENT FERRIC-CHELATE REDUCTASE"/>
    <property type="match status" value="1"/>
</dbReference>
<dbReference type="InterPro" id="IPR039261">
    <property type="entry name" value="FNR_nucleotide-bd"/>
</dbReference>
<dbReference type="EMBL" id="FUYG01000008">
    <property type="protein sequence ID" value="SKA99979.1"/>
    <property type="molecule type" value="Genomic_DNA"/>
</dbReference>
<dbReference type="Gene3D" id="2.40.30.10">
    <property type="entry name" value="Translation factors"/>
    <property type="match status" value="1"/>
</dbReference>
<evidence type="ECO:0000313" key="3">
    <source>
        <dbReference type="Proteomes" id="UP000189735"/>
    </source>
</evidence>
<dbReference type="Pfam" id="PF08021">
    <property type="entry name" value="FAD_binding_9"/>
    <property type="match status" value="1"/>
</dbReference>
<proteinExistence type="predicted"/>
<feature type="domain" description="FAD-binding FR-type" evidence="1">
    <location>
        <begin position="16"/>
        <end position="155"/>
    </location>
</feature>
<sequence length="278" mass="29705">MAKSTKTARRITPQASELLTLHVIRREVITPNMARVTLGAGDIAKFVPMGFDQWFRLFIPIADKEEALSRLPQKLNTLAYAKYLTISKTRRPVLRNYTVRAYREVGADGPELDVDFVLHGDAAAGTAGPAASWAARCEPGDAVAILDGGIGFVQPAETDSVLLVADETGLPAVAGVLASLPADTVGIALIEVPTADDIQDLVGPPKVDVRFIVRPDAQATPGRAVLAAAEALPALGERCFAWTVGESALVAGARRHWIATGVPKENIMFCGYWKTSQH</sequence>
<name>A0A1T4YDY3_9MICO</name>
<dbReference type="SUPFAM" id="SSF63380">
    <property type="entry name" value="Riboflavin synthase domain-like"/>
    <property type="match status" value="1"/>
</dbReference>
<dbReference type="AlphaFoldDB" id="A0A1T4YDY3"/>
<dbReference type="Proteomes" id="UP000189735">
    <property type="component" value="Unassembled WGS sequence"/>
</dbReference>
<dbReference type="RefSeq" id="WP_078714992.1">
    <property type="nucleotide sequence ID" value="NZ_FUYG01000008.1"/>
</dbReference>
<dbReference type="InterPro" id="IPR013113">
    <property type="entry name" value="SIP_FAD-bd"/>
</dbReference>
<dbReference type="GO" id="GO:0016491">
    <property type="term" value="F:oxidoreductase activity"/>
    <property type="evidence" value="ECO:0007669"/>
    <property type="project" value="InterPro"/>
</dbReference>
<evidence type="ECO:0000259" key="1">
    <source>
        <dbReference type="PROSITE" id="PS51384"/>
    </source>
</evidence>
<gene>
    <name evidence="2" type="ORF">SAMN06295879_2888</name>
</gene>
<organism evidence="2 3">
    <name type="scientific">Agreia bicolorata</name>
    <dbReference type="NCBI Taxonomy" id="110935"/>
    <lineage>
        <taxon>Bacteria</taxon>
        <taxon>Bacillati</taxon>
        <taxon>Actinomycetota</taxon>
        <taxon>Actinomycetes</taxon>
        <taxon>Micrococcales</taxon>
        <taxon>Microbacteriaceae</taxon>
        <taxon>Agreia</taxon>
    </lineage>
</organism>
<dbReference type="Pfam" id="PF04954">
    <property type="entry name" value="SIP"/>
    <property type="match status" value="1"/>
</dbReference>
<dbReference type="InterPro" id="IPR039374">
    <property type="entry name" value="SIP_fam"/>
</dbReference>
<reference evidence="3" key="1">
    <citation type="submission" date="2017-02" db="EMBL/GenBank/DDBJ databases">
        <authorList>
            <person name="Varghese N."/>
            <person name="Submissions S."/>
        </authorList>
    </citation>
    <scope>NUCLEOTIDE SEQUENCE [LARGE SCALE GENOMIC DNA]</scope>
    <source>
        <strain evidence="3">VKM Ac-2052</strain>
    </source>
</reference>
<dbReference type="InterPro" id="IPR017927">
    <property type="entry name" value="FAD-bd_FR_type"/>
</dbReference>
<dbReference type="InterPro" id="IPR017938">
    <property type="entry name" value="Riboflavin_synthase-like_b-brl"/>
</dbReference>
<evidence type="ECO:0000313" key="2">
    <source>
        <dbReference type="EMBL" id="SKA99979.1"/>
    </source>
</evidence>
<dbReference type="PROSITE" id="PS51384">
    <property type="entry name" value="FAD_FR"/>
    <property type="match status" value="1"/>
</dbReference>
<dbReference type="Gene3D" id="3.40.50.80">
    <property type="entry name" value="Nucleotide-binding domain of ferredoxin-NADP reductase (FNR) module"/>
    <property type="match status" value="1"/>
</dbReference>
<accession>A0A1T4YDY3</accession>